<name>A0A6G1EF14_9ORYZ</name>
<dbReference type="OrthoDB" id="329835at2759"/>
<dbReference type="AlphaFoldDB" id="A0A6G1EF14"/>
<reference evidence="1 2" key="1">
    <citation type="submission" date="2019-11" db="EMBL/GenBank/DDBJ databases">
        <title>Whole genome sequence of Oryza granulata.</title>
        <authorList>
            <person name="Li W."/>
        </authorList>
    </citation>
    <scope>NUCLEOTIDE SEQUENCE [LARGE SCALE GENOMIC DNA]</scope>
    <source>
        <strain evidence="2">cv. Menghai</strain>
        <tissue evidence="1">Leaf</tissue>
    </source>
</reference>
<sequence>MACHESIHRGDEGWCERGVPHGWRANDGQDEAWASTGRVEVVGDELDSQDLGIRRRKWRPGLLREGKFTGWFWVLAALQHSGGLYSALIARESKPELEKVRTFYFHVTL</sequence>
<dbReference type="EMBL" id="SPHZ02000003">
    <property type="protein sequence ID" value="KAF0923271.1"/>
    <property type="molecule type" value="Genomic_DNA"/>
</dbReference>
<proteinExistence type="predicted"/>
<organism evidence="1 2">
    <name type="scientific">Oryza meyeriana var. granulata</name>
    <dbReference type="NCBI Taxonomy" id="110450"/>
    <lineage>
        <taxon>Eukaryota</taxon>
        <taxon>Viridiplantae</taxon>
        <taxon>Streptophyta</taxon>
        <taxon>Embryophyta</taxon>
        <taxon>Tracheophyta</taxon>
        <taxon>Spermatophyta</taxon>
        <taxon>Magnoliopsida</taxon>
        <taxon>Liliopsida</taxon>
        <taxon>Poales</taxon>
        <taxon>Poaceae</taxon>
        <taxon>BOP clade</taxon>
        <taxon>Oryzoideae</taxon>
        <taxon>Oryzeae</taxon>
        <taxon>Oryzinae</taxon>
        <taxon>Oryza</taxon>
        <taxon>Oryza meyeriana</taxon>
    </lineage>
</organism>
<evidence type="ECO:0000313" key="1">
    <source>
        <dbReference type="EMBL" id="KAF0923271.1"/>
    </source>
</evidence>
<dbReference type="Proteomes" id="UP000479710">
    <property type="component" value="Unassembled WGS sequence"/>
</dbReference>
<keyword evidence="2" id="KW-1185">Reference proteome</keyword>
<protein>
    <submittedName>
        <fullName evidence="1">Uncharacterized protein</fullName>
    </submittedName>
</protein>
<gene>
    <name evidence="1" type="ORF">E2562_005235</name>
</gene>
<evidence type="ECO:0000313" key="2">
    <source>
        <dbReference type="Proteomes" id="UP000479710"/>
    </source>
</evidence>
<accession>A0A6G1EF14</accession>
<comment type="caution">
    <text evidence="1">The sequence shown here is derived from an EMBL/GenBank/DDBJ whole genome shotgun (WGS) entry which is preliminary data.</text>
</comment>